<organism evidence="1 2">
    <name type="scientific">Clostridium carnis</name>
    <dbReference type="NCBI Taxonomy" id="1530"/>
    <lineage>
        <taxon>Bacteria</taxon>
        <taxon>Bacillati</taxon>
        <taxon>Bacillota</taxon>
        <taxon>Clostridia</taxon>
        <taxon>Eubacteriales</taxon>
        <taxon>Clostridiaceae</taxon>
        <taxon>Clostridium</taxon>
    </lineage>
</organism>
<dbReference type="EMBL" id="UYIN01000024">
    <property type="protein sequence ID" value="VDG74694.1"/>
    <property type="molecule type" value="Genomic_DNA"/>
</dbReference>
<comment type="caution">
    <text evidence="1">The sequence shown here is derived from an EMBL/GenBank/DDBJ whole genome shotgun (WGS) entry which is preliminary data.</text>
</comment>
<evidence type="ECO:0000313" key="1">
    <source>
        <dbReference type="EMBL" id="VDG74694.1"/>
    </source>
</evidence>
<sequence>MLLTGFGKCKLISGNSDLTKKLYIAWGNESGNNINRTLGGGTF</sequence>
<protein>
    <submittedName>
        <fullName evidence="1">Uncharacterized protein</fullName>
    </submittedName>
</protein>
<reference evidence="1 2" key="1">
    <citation type="submission" date="2018-11" db="EMBL/GenBank/DDBJ databases">
        <authorList>
            <consortium name="Pathogen Informatics"/>
        </authorList>
    </citation>
    <scope>NUCLEOTIDE SEQUENCE [LARGE SCALE GENOMIC DNA]</scope>
    <source>
        <strain evidence="1 2">NCTC10913</strain>
    </source>
</reference>
<gene>
    <name evidence="1" type="ORF">NCTC10913_04939</name>
</gene>
<name>A0ABY6T0V0_9CLOT</name>
<dbReference type="Proteomes" id="UP000277570">
    <property type="component" value="Unassembled WGS sequence"/>
</dbReference>
<evidence type="ECO:0000313" key="2">
    <source>
        <dbReference type="Proteomes" id="UP000277570"/>
    </source>
</evidence>
<keyword evidence="2" id="KW-1185">Reference proteome</keyword>
<proteinExistence type="predicted"/>
<accession>A0ABY6T0V0</accession>